<protein>
    <submittedName>
        <fullName evidence="2">Amino acid racemase</fullName>
        <ecNumber evidence="2">5.1.1.-</ecNumber>
    </submittedName>
</protein>
<evidence type="ECO:0000313" key="2">
    <source>
        <dbReference type="EMBL" id="TGD43305.1"/>
    </source>
</evidence>
<keyword evidence="1 2" id="KW-0413">Isomerase</keyword>
<accession>A0ABY2KQ71</accession>
<dbReference type="EC" id="5.1.1.-" evidence="2"/>
<dbReference type="Pfam" id="PF01177">
    <property type="entry name" value="Asp_Glu_race"/>
    <property type="match status" value="1"/>
</dbReference>
<comment type="caution">
    <text evidence="2">The sequence shown here is derived from an EMBL/GenBank/DDBJ whole genome shotgun (WGS) entry which is preliminary data.</text>
</comment>
<reference evidence="2 3" key="1">
    <citation type="submission" date="2018-11" db="EMBL/GenBank/DDBJ databases">
        <title>Tabrizicola sp. isolated from sediment of alpine lake.</title>
        <authorList>
            <person name="Liu Z."/>
        </authorList>
    </citation>
    <scope>NUCLEOTIDE SEQUENCE [LARGE SCALE GENOMIC DNA]</scope>
    <source>
        <strain evidence="2 3">DRYC-M-16</strain>
    </source>
</reference>
<dbReference type="PANTHER" id="PTHR21198:SF7">
    <property type="entry name" value="ASPARTATE-GLUTAMATE RACEMASE FAMILY"/>
    <property type="match status" value="1"/>
</dbReference>
<organism evidence="2 3">
    <name type="scientific">Pseudotabrizicola sediminis</name>
    <dbReference type="NCBI Taxonomy" id="2486418"/>
    <lineage>
        <taxon>Bacteria</taxon>
        <taxon>Pseudomonadati</taxon>
        <taxon>Pseudomonadota</taxon>
        <taxon>Alphaproteobacteria</taxon>
        <taxon>Rhodobacterales</taxon>
        <taxon>Paracoccaceae</taxon>
        <taxon>Pseudotabrizicola</taxon>
    </lineage>
</organism>
<proteinExistence type="predicted"/>
<keyword evidence="3" id="KW-1185">Reference proteome</keyword>
<dbReference type="InterPro" id="IPR015942">
    <property type="entry name" value="Asp/Glu/hydantoin_racemase"/>
</dbReference>
<dbReference type="InterPro" id="IPR001920">
    <property type="entry name" value="Asp/Glu_race"/>
</dbReference>
<dbReference type="PROSITE" id="PS00923">
    <property type="entry name" value="ASP_GLU_RACEMASE_1"/>
    <property type="match status" value="1"/>
</dbReference>
<dbReference type="RefSeq" id="WP_135431219.1">
    <property type="nucleotide sequence ID" value="NZ_RPEM01000006.1"/>
</dbReference>
<evidence type="ECO:0000313" key="3">
    <source>
        <dbReference type="Proteomes" id="UP000297741"/>
    </source>
</evidence>
<sequence>MKTVGILGGMGPEATILLMQRLLRAVPARDDAGHIPLIVHQNPAVPSRIARLIDGVGEDPGPVLAAMARDLQAAGAQGLAMPCNTAHAYAPQIMAATPLQFLDMRTATVAVLPPGRVGMLASPAVRMTGAFQEVFKSAGIDPVWPQDDAPVLALIRQVKAGDTGPGAMAEMARLAEQMADQSDHLLVACTELSLLTRSIAAPFTDSLDCLVAKIVGFSQG</sequence>
<dbReference type="EMBL" id="RPEM01000006">
    <property type="protein sequence ID" value="TGD43305.1"/>
    <property type="molecule type" value="Genomic_DNA"/>
</dbReference>
<dbReference type="Proteomes" id="UP000297741">
    <property type="component" value="Unassembled WGS sequence"/>
</dbReference>
<dbReference type="GO" id="GO:0016853">
    <property type="term" value="F:isomerase activity"/>
    <property type="evidence" value="ECO:0007669"/>
    <property type="project" value="UniProtKB-KW"/>
</dbReference>
<name>A0ABY2KQ71_9RHOB</name>
<gene>
    <name evidence="2" type="ORF">EEB11_10880</name>
</gene>
<dbReference type="SUPFAM" id="SSF53681">
    <property type="entry name" value="Aspartate/glutamate racemase"/>
    <property type="match status" value="2"/>
</dbReference>
<dbReference type="Gene3D" id="3.40.50.1860">
    <property type="match status" value="2"/>
</dbReference>
<dbReference type="PANTHER" id="PTHR21198">
    <property type="entry name" value="GLUTAMATE RACEMASE"/>
    <property type="match status" value="1"/>
</dbReference>
<dbReference type="InterPro" id="IPR018187">
    <property type="entry name" value="Asp/Glu_racemase_AS_1"/>
</dbReference>
<evidence type="ECO:0000256" key="1">
    <source>
        <dbReference type="ARBA" id="ARBA00023235"/>
    </source>
</evidence>